<dbReference type="GO" id="GO:0042597">
    <property type="term" value="C:periplasmic space"/>
    <property type="evidence" value="ECO:0007669"/>
    <property type="project" value="InterPro"/>
</dbReference>
<evidence type="ECO:0000313" key="7">
    <source>
        <dbReference type="Proteomes" id="UP000320314"/>
    </source>
</evidence>
<keyword evidence="3 4" id="KW-0732">Signal</keyword>
<dbReference type="PROSITE" id="PS51257">
    <property type="entry name" value="PROKAR_LIPOPROTEIN"/>
    <property type="match status" value="1"/>
</dbReference>
<dbReference type="CDD" id="cd13401">
    <property type="entry name" value="Slt70-like"/>
    <property type="match status" value="1"/>
</dbReference>
<dbReference type="Pfam" id="PF01464">
    <property type="entry name" value="SLT"/>
    <property type="match status" value="1"/>
</dbReference>
<dbReference type="OrthoDB" id="9815002at2"/>
<dbReference type="InterPro" id="IPR008258">
    <property type="entry name" value="Transglycosylase_SLT_dom_1"/>
</dbReference>
<sequence length="706" mass="77043">MTRIASSILVSLMACTVLAIAPGHAEPLPIGDVPLPLARPFAPQTDVVPSLPPPRTSPEITASIPRAVNPAAAVGDLKDGLDALTGNHVDKARAIRSGMPAGSLDRQILAWAIAISGSNDVPAGDIAEAAKHLQGWPGGSVIEANYERALAGQDPAPAQVLSAFSARTPETLTGKRLLADALLKSGQRERAAAIIRHVWRTDALDSREQARMLRDYSGLLRTSDHLRRMEMLLYRSRITDAEPISEQANAQSLFRAWAAVIRKQSDAKARIDAVHPMWHDDPGYRFLRVMHLRHEDEYEAAAKLLEAAPHDVAALVNPGEWWDEERIVSRDLIDDGKFSAAYRIVADSVLLKEAAADSTRDTDRIDAEFHAGWYALRGLRKPKEAAAHFRRILSIATSPISRARGYYWLGRAAEAGAPGSASAQYARAAAYPATFYGQLAAAKLGRQTLDVTYPSPSDAERQAFAARPAVHAIKRLQAIGYGWRANLLYRDLARTIDSPGQLAILTAMAEDADEDQLSLQLGKIAYYRGVPCAALAFPLGAIPRDANISGSGMALAYAVARQESAFNQAAVSPANARGLLQLMPTTAKRVAAQNGMSYSKARLTQDAAYNATLGAHYLGEQIADFGGSYILTFVAYNAGPRRVKEWIDRFGDPRGKPIDEVVDWIERIPYPETRNYIQRVLENYEVYKARLGQKVDIVHDLRFGRS</sequence>
<evidence type="ECO:0000256" key="3">
    <source>
        <dbReference type="ARBA" id="ARBA00022729"/>
    </source>
</evidence>
<keyword evidence="7" id="KW-1185">Reference proteome</keyword>
<dbReference type="InterPro" id="IPR008939">
    <property type="entry name" value="Lytic_TGlycosylase_superhlx_U"/>
</dbReference>
<dbReference type="PANTHER" id="PTHR37423">
    <property type="entry name" value="SOLUBLE LYTIC MUREIN TRANSGLYCOSYLASE-RELATED"/>
    <property type="match status" value="1"/>
</dbReference>
<name>A0A506UFE8_9HYPH</name>
<evidence type="ECO:0000256" key="1">
    <source>
        <dbReference type="ARBA" id="ARBA00007734"/>
    </source>
</evidence>
<comment type="similarity">
    <text evidence="1">Belongs to the transglycosylase Slt family.</text>
</comment>
<protein>
    <submittedName>
        <fullName evidence="6">Lytic transglycosylase domain-containing protein</fullName>
    </submittedName>
</protein>
<organism evidence="6 7">
    <name type="scientific">Pararhizobium mangrovi</name>
    <dbReference type="NCBI Taxonomy" id="2590452"/>
    <lineage>
        <taxon>Bacteria</taxon>
        <taxon>Pseudomonadati</taxon>
        <taxon>Pseudomonadota</taxon>
        <taxon>Alphaproteobacteria</taxon>
        <taxon>Hyphomicrobiales</taxon>
        <taxon>Rhizobiaceae</taxon>
        <taxon>Rhizobium/Agrobacterium group</taxon>
        <taxon>Pararhizobium</taxon>
    </lineage>
</organism>
<comment type="caution">
    <text evidence="6">The sequence shown here is derived from an EMBL/GenBank/DDBJ whole genome shotgun (WGS) entry which is preliminary data.</text>
</comment>
<evidence type="ECO:0000313" key="6">
    <source>
        <dbReference type="EMBL" id="TPW31991.1"/>
    </source>
</evidence>
<evidence type="ECO:0000256" key="4">
    <source>
        <dbReference type="SAM" id="SignalP"/>
    </source>
</evidence>
<dbReference type="EMBL" id="VHLH01000002">
    <property type="protein sequence ID" value="TPW31991.1"/>
    <property type="molecule type" value="Genomic_DNA"/>
</dbReference>
<comment type="similarity">
    <text evidence="2">Belongs to the virb1 family.</text>
</comment>
<proteinExistence type="inferred from homology"/>
<dbReference type="Proteomes" id="UP000320314">
    <property type="component" value="Unassembled WGS sequence"/>
</dbReference>
<dbReference type="SUPFAM" id="SSF53955">
    <property type="entry name" value="Lysozyme-like"/>
    <property type="match status" value="1"/>
</dbReference>
<reference evidence="6 7" key="1">
    <citation type="submission" date="2019-06" db="EMBL/GenBank/DDBJ databases">
        <authorList>
            <person name="Li M."/>
        </authorList>
    </citation>
    <scope>NUCLEOTIDE SEQUENCE [LARGE SCALE GENOMIC DNA]</scope>
    <source>
        <strain evidence="6 7">BGMRC6574</strain>
    </source>
</reference>
<dbReference type="Gene3D" id="1.25.20.10">
    <property type="entry name" value="Bacterial muramidases"/>
    <property type="match status" value="1"/>
</dbReference>
<feature type="chain" id="PRO_5021316499" evidence="4">
    <location>
        <begin position="26"/>
        <end position="706"/>
    </location>
</feature>
<dbReference type="InterPro" id="IPR023346">
    <property type="entry name" value="Lysozyme-like_dom_sf"/>
</dbReference>
<evidence type="ECO:0000256" key="2">
    <source>
        <dbReference type="ARBA" id="ARBA00009387"/>
    </source>
</evidence>
<dbReference type="PANTHER" id="PTHR37423:SF2">
    <property type="entry name" value="MEMBRANE-BOUND LYTIC MUREIN TRANSGLYCOSYLASE C"/>
    <property type="match status" value="1"/>
</dbReference>
<dbReference type="Gene3D" id="1.10.530.10">
    <property type="match status" value="1"/>
</dbReference>
<evidence type="ECO:0000259" key="5">
    <source>
        <dbReference type="Pfam" id="PF01464"/>
    </source>
</evidence>
<gene>
    <name evidence="6" type="ORF">FJU11_02040</name>
</gene>
<accession>A0A506UFE8</accession>
<dbReference type="SUPFAM" id="SSF48435">
    <property type="entry name" value="Bacterial muramidases"/>
    <property type="match status" value="1"/>
</dbReference>
<dbReference type="RefSeq" id="WP_141165347.1">
    <property type="nucleotide sequence ID" value="NZ_VHLH01000002.1"/>
</dbReference>
<feature type="domain" description="Transglycosylase SLT" evidence="5">
    <location>
        <begin position="552"/>
        <end position="653"/>
    </location>
</feature>
<dbReference type="GO" id="GO:0004553">
    <property type="term" value="F:hydrolase activity, hydrolyzing O-glycosyl compounds"/>
    <property type="evidence" value="ECO:0007669"/>
    <property type="project" value="InterPro"/>
</dbReference>
<dbReference type="AlphaFoldDB" id="A0A506UFE8"/>
<feature type="signal peptide" evidence="4">
    <location>
        <begin position="1"/>
        <end position="25"/>
    </location>
</feature>